<dbReference type="AlphaFoldDB" id="A0A9W8MLJ9"/>
<comment type="caution">
    <text evidence="2">The sequence shown here is derived from an EMBL/GenBank/DDBJ whole genome shotgun (WGS) entry which is preliminary data.</text>
</comment>
<feature type="compositionally biased region" description="Basic and acidic residues" evidence="1">
    <location>
        <begin position="39"/>
        <end position="53"/>
    </location>
</feature>
<proteinExistence type="predicted"/>
<dbReference type="Proteomes" id="UP001140091">
    <property type="component" value="Unassembled WGS sequence"/>
</dbReference>
<reference evidence="2" key="1">
    <citation type="submission" date="2022-06" db="EMBL/GenBank/DDBJ databases">
        <title>Genome Sequence of Candolleomyces eurysporus.</title>
        <authorList>
            <person name="Buettner E."/>
        </authorList>
    </citation>
    <scope>NUCLEOTIDE SEQUENCE</scope>
    <source>
        <strain evidence="2">VTCC 930004</strain>
    </source>
</reference>
<keyword evidence="3" id="KW-1185">Reference proteome</keyword>
<protein>
    <submittedName>
        <fullName evidence="2">Uncharacterized protein</fullName>
    </submittedName>
</protein>
<sequence>MIESELQQIARELEEAQEEESLARLSLRDVAFDMGAGDSDDKWSTDSESKSDGEVTTNEED</sequence>
<name>A0A9W8MLJ9_9AGAR</name>
<organism evidence="2 3">
    <name type="scientific">Candolleomyces eurysporus</name>
    <dbReference type="NCBI Taxonomy" id="2828524"/>
    <lineage>
        <taxon>Eukaryota</taxon>
        <taxon>Fungi</taxon>
        <taxon>Dikarya</taxon>
        <taxon>Basidiomycota</taxon>
        <taxon>Agaricomycotina</taxon>
        <taxon>Agaricomycetes</taxon>
        <taxon>Agaricomycetidae</taxon>
        <taxon>Agaricales</taxon>
        <taxon>Agaricineae</taxon>
        <taxon>Psathyrellaceae</taxon>
        <taxon>Candolleomyces</taxon>
    </lineage>
</organism>
<accession>A0A9W8MLJ9</accession>
<evidence type="ECO:0000313" key="3">
    <source>
        <dbReference type="Proteomes" id="UP001140091"/>
    </source>
</evidence>
<evidence type="ECO:0000313" key="2">
    <source>
        <dbReference type="EMBL" id="KAJ2934462.1"/>
    </source>
</evidence>
<dbReference type="EMBL" id="JANBPK010000717">
    <property type="protein sequence ID" value="KAJ2934462.1"/>
    <property type="molecule type" value="Genomic_DNA"/>
</dbReference>
<feature type="non-terminal residue" evidence="2">
    <location>
        <position position="61"/>
    </location>
</feature>
<feature type="region of interest" description="Disordered" evidence="1">
    <location>
        <begin position="34"/>
        <end position="61"/>
    </location>
</feature>
<gene>
    <name evidence="2" type="ORF">H1R20_g2611</name>
</gene>
<evidence type="ECO:0000256" key="1">
    <source>
        <dbReference type="SAM" id="MobiDB-lite"/>
    </source>
</evidence>